<evidence type="ECO:0000256" key="4">
    <source>
        <dbReference type="ARBA" id="ARBA00022970"/>
    </source>
</evidence>
<keyword evidence="4" id="KW-0029">Amino-acid transport</keyword>
<organism evidence="6">
    <name type="scientific">Desulfacinum infernum</name>
    <dbReference type="NCBI Taxonomy" id="35837"/>
    <lineage>
        <taxon>Bacteria</taxon>
        <taxon>Pseudomonadati</taxon>
        <taxon>Thermodesulfobacteriota</taxon>
        <taxon>Syntrophobacteria</taxon>
        <taxon>Syntrophobacterales</taxon>
        <taxon>Syntrophobacteraceae</taxon>
        <taxon>Desulfacinum</taxon>
    </lineage>
</organism>
<evidence type="ECO:0000256" key="2">
    <source>
        <dbReference type="ARBA" id="ARBA00022448"/>
    </source>
</evidence>
<gene>
    <name evidence="6" type="ORF">ENS06_11560</name>
</gene>
<comment type="caution">
    <text evidence="6">The sequence shown here is derived from an EMBL/GenBank/DDBJ whole genome shotgun (WGS) entry which is preliminary data.</text>
</comment>
<evidence type="ECO:0000256" key="3">
    <source>
        <dbReference type="ARBA" id="ARBA00022729"/>
    </source>
</evidence>
<keyword evidence="3" id="KW-0732">Signal</keyword>
<sequence>MSEANPNTVSDQNEWQAKTLSFLRNEKAKAFLLAAFVLPLVVAGCGREPIKIGFSGTLTGPFSDLGIHGRNGARMAVEAMNEAGGILGRPLELLVADDLGTPEGAVQADRDLAAQGVVAIIGHMTSSQSMAALPVTEETGVPLISPTTSTPLLKGRTDLFFRVQPTTDAAARALARWVTGKPSVKTVCTLRDTRNDAYSGPWEAAFVEEYVRLNGLHLISCRLTYGNTEPPVVETVVRSLHVARPDAVLLVSSARDAAFFLHVFASEGIQTQILSSAWAQTEAFLAESGPLAENLLFASENMPTDGSARLRDFSWEYRKRFGIAPSFAAVRAYEAVQLTASALKETAGRRDGLVKALATPRTIDGLYGPLAIDPYGDATGPYFMVRVKEARFVVVEFLPGAPP</sequence>
<protein>
    <submittedName>
        <fullName evidence="6">ABC transporter substrate-binding protein</fullName>
    </submittedName>
</protein>
<dbReference type="InterPro" id="IPR028082">
    <property type="entry name" value="Peripla_BP_I"/>
</dbReference>
<feature type="domain" description="Leucine-binding protein" evidence="5">
    <location>
        <begin position="49"/>
        <end position="389"/>
    </location>
</feature>
<evidence type="ECO:0000259" key="5">
    <source>
        <dbReference type="Pfam" id="PF13458"/>
    </source>
</evidence>
<dbReference type="InterPro" id="IPR000709">
    <property type="entry name" value="Leu_Ile_Val-bd"/>
</dbReference>
<dbReference type="PANTHER" id="PTHR30483:SF6">
    <property type="entry name" value="PERIPLASMIC BINDING PROTEIN OF ABC TRANSPORTER FOR NATURAL AMINO ACIDS"/>
    <property type="match status" value="1"/>
</dbReference>
<dbReference type="AlphaFoldDB" id="A0A832A7S1"/>
<dbReference type="PRINTS" id="PR00337">
    <property type="entry name" value="LEUILEVALBP"/>
</dbReference>
<proteinExistence type="inferred from homology"/>
<dbReference type="EMBL" id="DSTK01000035">
    <property type="protein sequence ID" value="HFK97940.1"/>
    <property type="molecule type" value="Genomic_DNA"/>
</dbReference>
<name>A0A832A7S1_9BACT</name>
<dbReference type="Pfam" id="PF13458">
    <property type="entry name" value="Peripla_BP_6"/>
    <property type="match status" value="1"/>
</dbReference>
<accession>A0A832A7S1</accession>
<comment type="similarity">
    <text evidence="1">Belongs to the leucine-binding protein family.</text>
</comment>
<dbReference type="InterPro" id="IPR051010">
    <property type="entry name" value="BCAA_transport"/>
</dbReference>
<reference evidence="6" key="1">
    <citation type="journal article" date="2020" name="mSystems">
        <title>Genome- and Community-Level Interaction Insights into Carbon Utilization and Element Cycling Functions of Hydrothermarchaeota in Hydrothermal Sediment.</title>
        <authorList>
            <person name="Zhou Z."/>
            <person name="Liu Y."/>
            <person name="Xu W."/>
            <person name="Pan J."/>
            <person name="Luo Z.H."/>
            <person name="Li M."/>
        </authorList>
    </citation>
    <scope>NUCLEOTIDE SEQUENCE [LARGE SCALE GENOMIC DNA]</scope>
    <source>
        <strain evidence="6">SpSt-456</strain>
    </source>
</reference>
<dbReference type="GO" id="GO:0006865">
    <property type="term" value="P:amino acid transport"/>
    <property type="evidence" value="ECO:0007669"/>
    <property type="project" value="UniProtKB-KW"/>
</dbReference>
<dbReference type="Gene3D" id="3.40.50.2300">
    <property type="match status" value="2"/>
</dbReference>
<evidence type="ECO:0000313" key="6">
    <source>
        <dbReference type="EMBL" id="HFK97940.1"/>
    </source>
</evidence>
<evidence type="ECO:0000256" key="1">
    <source>
        <dbReference type="ARBA" id="ARBA00010062"/>
    </source>
</evidence>
<dbReference type="PANTHER" id="PTHR30483">
    <property type="entry name" value="LEUCINE-SPECIFIC-BINDING PROTEIN"/>
    <property type="match status" value="1"/>
</dbReference>
<dbReference type="InterPro" id="IPR028081">
    <property type="entry name" value="Leu-bd"/>
</dbReference>
<dbReference type="SUPFAM" id="SSF53822">
    <property type="entry name" value="Periplasmic binding protein-like I"/>
    <property type="match status" value="1"/>
</dbReference>
<keyword evidence="2" id="KW-0813">Transport</keyword>